<dbReference type="EMBL" id="CACRXK020017777">
    <property type="protein sequence ID" value="CAB4031612.1"/>
    <property type="molecule type" value="Genomic_DNA"/>
</dbReference>
<evidence type="ECO:0000256" key="1">
    <source>
        <dbReference type="SAM" id="MobiDB-lite"/>
    </source>
</evidence>
<proteinExistence type="predicted"/>
<feature type="compositionally biased region" description="Basic and acidic residues" evidence="1">
    <location>
        <begin position="65"/>
        <end position="77"/>
    </location>
</feature>
<reference evidence="2" key="1">
    <citation type="submission" date="2020-04" db="EMBL/GenBank/DDBJ databases">
        <authorList>
            <person name="Alioto T."/>
            <person name="Alioto T."/>
            <person name="Gomez Garrido J."/>
        </authorList>
    </citation>
    <scope>NUCLEOTIDE SEQUENCE</scope>
    <source>
        <strain evidence="2">A484AB</strain>
    </source>
</reference>
<organism evidence="2 3">
    <name type="scientific">Paramuricea clavata</name>
    <name type="common">Red gorgonian</name>
    <name type="synonym">Violescent sea-whip</name>
    <dbReference type="NCBI Taxonomy" id="317549"/>
    <lineage>
        <taxon>Eukaryota</taxon>
        <taxon>Metazoa</taxon>
        <taxon>Cnidaria</taxon>
        <taxon>Anthozoa</taxon>
        <taxon>Octocorallia</taxon>
        <taxon>Malacalcyonacea</taxon>
        <taxon>Plexauridae</taxon>
        <taxon>Paramuricea</taxon>
    </lineage>
</organism>
<dbReference type="Proteomes" id="UP001152795">
    <property type="component" value="Unassembled WGS sequence"/>
</dbReference>
<feature type="region of interest" description="Disordered" evidence="1">
    <location>
        <begin position="45"/>
        <end position="105"/>
    </location>
</feature>
<gene>
    <name evidence="2" type="ORF">PACLA_8A083564</name>
</gene>
<comment type="caution">
    <text evidence="2">The sequence shown here is derived from an EMBL/GenBank/DDBJ whole genome shotgun (WGS) entry which is preliminary data.</text>
</comment>
<feature type="non-terminal residue" evidence="2">
    <location>
        <position position="1"/>
    </location>
</feature>
<name>A0A7D9LFC8_PARCT</name>
<evidence type="ECO:0000313" key="3">
    <source>
        <dbReference type="Proteomes" id="UP001152795"/>
    </source>
</evidence>
<dbReference type="AlphaFoldDB" id="A0A7D9LFC8"/>
<keyword evidence="3" id="KW-1185">Reference proteome</keyword>
<protein>
    <submittedName>
        <fullName evidence="2">Uncharacterized protein</fullName>
    </submittedName>
</protein>
<sequence length="105" mass="11779">VLHEGRLVEFDEPYELLQKKSSRFSELVQEVGGKGSEKLLEMARKAHHRRLKENDSAFGSQHLRSNSERSSDERGRDTPNGITDNHVPGKANGTVSSIAEHDSIR</sequence>
<evidence type="ECO:0000313" key="2">
    <source>
        <dbReference type="EMBL" id="CAB4031612.1"/>
    </source>
</evidence>
<accession>A0A7D9LFC8</accession>